<protein>
    <submittedName>
        <fullName evidence="1">Uncharacterized protein</fullName>
    </submittedName>
</protein>
<dbReference type="RefSeq" id="WP_090399898.1">
    <property type="nucleotide sequence ID" value="NZ_FNEN01000023.1"/>
</dbReference>
<organism evidence="1 2">
    <name type="scientific">Natribacillus halophilus</name>
    <dbReference type="NCBI Taxonomy" id="549003"/>
    <lineage>
        <taxon>Bacteria</taxon>
        <taxon>Bacillati</taxon>
        <taxon>Bacillota</taxon>
        <taxon>Bacilli</taxon>
        <taxon>Bacillales</taxon>
        <taxon>Bacillaceae</taxon>
        <taxon>Natribacillus</taxon>
    </lineage>
</organism>
<dbReference type="Proteomes" id="UP000198853">
    <property type="component" value="Unassembled WGS sequence"/>
</dbReference>
<keyword evidence="2" id="KW-1185">Reference proteome</keyword>
<dbReference type="AlphaFoldDB" id="A0A1G8S677"/>
<evidence type="ECO:0000313" key="1">
    <source>
        <dbReference type="EMBL" id="SDJ24696.1"/>
    </source>
</evidence>
<name>A0A1G8S677_9BACI</name>
<accession>A0A1G8S677</accession>
<proteinExistence type="predicted"/>
<evidence type="ECO:0000313" key="2">
    <source>
        <dbReference type="Proteomes" id="UP000198853"/>
    </source>
</evidence>
<dbReference type="EMBL" id="FNEN01000023">
    <property type="protein sequence ID" value="SDJ24696.1"/>
    <property type="molecule type" value="Genomic_DNA"/>
</dbReference>
<reference evidence="1 2" key="1">
    <citation type="submission" date="2016-10" db="EMBL/GenBank/DDBJ databases">
        <authorList>
            <person name="de Groot N.N."/>
        </authorList>
    </citation>
    <scope>NUCLEOTIDE SEQUENCE [LARGE SCALE GENOMIC DNA]</scope>
    <source>
        <strain evidence="1 2">DSM 21771</strain>
    </source>
</reference>
<sequence>MSHDICGFNKAGEEICHIRFTMGSPNALIVYELFNASDYYAGVSGNGHSKEVSLSEAEKAVTDLKQLHRDNEPHDTNNEYLVYLRRELDNFFTSCLDTAQKEGSVRVSFA</sequence>
<gene>
    <name evidence="1" type="ORF">SAMN04488123_12315</name>
</gene>
<dbReference type="OrthoDB" id="2933757at2"/>